<gene>
    <name evidence="10" type="ORF">AB6A68_10095</name>
</gene>
<comment type="subcellular location">
    <subcellularLocation>
        <location evidence="1">Cell membrane</location>
        <topology evidence="1">Multi-pass membrane protein</topology>
    </subcellularLocation>
</comment>
<feature type="transmembrane region" description="Helical" evidence="9">
    <location>
        <begin position="32"/>
        <end position="51"/>
    </location>
</feature>
<accession>A0ABV3Y3P5</accession>
<keyword evidence="6 9" id="KW-1133">Transmembrane helix</keyword>
<evidence type="ECO:0000256" key="8">
    <source>
        <dbReference type="ARBA" id="ARBA00037998"/>
    </source>
</evidence>
<keyword evidence="5" id="KW-0029">Amino-acid transport</keyword>
<keyword evidence="7 9" id="KW-0472">Membrane</keyword>
<evidence type="ECO:0000256" key="9">
    <source>
        <dbReference type="SAM" id="Phobius"/>
    </source>
</evidence>
<evidence type="ECO:0000256" key="6">
    <source>
        <dbReference type="ARBA" id="ARBA00022989"/>
    </source>
</evidence>
<name>A0ABV3Y3P5_9ACTN</name>
<comment type="similarity">
    <text evidence="8">Belongs to the binding-protein-dependent transport system permease family. LivHM subfamily.</text>
</comment>
<feature type="transmembrane region" description="Helical" evidence="9">
    <location>
        <begin position="129"/>
        <end position="157"/>
    </location>
</feature>
<keyword evidence="11" id="KW-1185">Reference proteome</keyword>
<proteinExistence type="inferred from homology"/>
<dbReference type="InterPro" id="IPR001851">
    <property type="entry name" value="ABC_transp_permease"/>
</dbReference>
<evidence type="ECO:0000256" key="3">
    <source>
        <dbReference type="ARBA" id="ARBA00022475"/>
    </source>
</evidence>
<dbReference type="InterPro" id="IPR052157">
    <property type="entry name" value="BCAA_transport_permease"/>
</dbReference>
<evidence type="ECO:0000256" key="5">
    <source>
        <dbReference type="ARBA" id="ARBA00022970"/>
    </source>
</evidence>
<dbReference type="Pfam" id="PF02653">
    <property type="entry name" value="BPD_transp_2"/>
    <property type="match status" value="1"/>
</dbReference>
<dbReference type="PANTHER" id="PTHR11795">
    <property type="entry name" value="BRANCHED-CHAIN AMINO ACID TRANSPORT SYSTEM PERMEASE PROTEIN LIVH"/>
    <property type="match status" value="1"/>
</dbReference>
<evidence type="ECO:0000256" key="4">
    <source>
        <dbReference type="ARBA" id="ARBA00022692"/>
    </source>
</evidence>
<evidence type="ECO:0000313" key="10">
    <source>
        <dbReference type="EMBL" id="MEX6430178.1"/>
    </source>
</evidence>
<dbReference type="RefSeq" id="WP_298384156.1">
    <property type="nucleotide sequence ID" value="NZ_JBFSHR010000039.1"/>
</dbReference>
<feature type="transmembrane region" description="Helical" evidence="9">
    <location>
        <begin position="219"/>
        <end position="248"/>
    </location>
</feature>
<evidence type="ECO:0000256" key="2">
    <source>
        <dbReference type="ARBA" id="ARBA00022448"/>
    </source>
</evidence>
<feature type="transmembrane region" description="Helical" evidence="9">
    <location>
        <begin position="260"/>
        <end position="279"/>
    </location>
</feature>
<reference evidence="10 11" key="1">
    <citation type="submission" date="2024-07" db="EMBL/GenBank/DDBJ databases">
        <title>Draft Genome Sequence of Ferrimicrobium acidiphilum Strain YE2023, Isolated from a Pulp of Bioleach Reactor.</title>
        <authorList>
            <person name="Elkina Y.A."/>
            <person name="Bulaeva A.G."/>
            <person name="Beletsky A.V."/>
            <person name="Mardanov A.V."/>
        </authorList>
    </citation>
    <scope>NUCLEOTIDE SEQUENCE [LARGE SCALE GENOMIC DNA]</scope>
    <source>
        <strain evidence="10 11">YE2023</strain>
    </source>
</reference>
<feature type="transmembrane region" description="Helical" evidence="9">
    <location>
        <begin position="89"/>
        <end position="109"/>
    </location>
</feature>
<feature type="transmembrane region" description="Helical" evidence="9">
    <location>
        <begin position="6"/>
        <end position="25"/>
    </location>
</feature>
<sequence>MLFTIVEGISLGFIYALVAMGYSLIYRTTGVVNFAQGAFVMVGGMATYWALGVMHMPFVAAVIVGLLITALVGLILWMALVLPLWKRGSAGFVVILATLVFGDLADNVFEKWLGTNPESLPAWVSGRLVIGSFGISFEYLVIIVVSLIIMIAVGLFLAKTSTGIAMRACAADRVTSQLLGISPQSVGAIAMVSTAIFGGLAGIMLAPVQYTSYSIGLTYGIFGFVAAIIGGFGSLPGAVVGGIAVGLIESIAGRYVSSTYEVVIALVLLLVLLVIRPAGLLGKATDI</sequence>
<evidence type="ECO:0000256" key="1">
    <source>
        <dbReference type="ARBA" id="ARBA00004651"/>
    </source>
</evidence>
<dbReference type="PANTHER" id="PTHR11795:SF450">
    <property type="entry name" value="ABC TRANSPORTER PERMEASE PROTEIN"/>
    <property type="match status" value="1"/>
</dbReference>
<dbReference type="EMBL" id="JBFSHR010000039">
    <property type="protein sequence ID" value="MEX6430178.1"/>
    <property type="molecule type" value="Genomic_DNA"/>
</dbReference>
<organism evidence="10 11">
    <name type="scientific">Ferrimicrobium acidiphilum</name>
    <dbReference type="NCBI Taxonomy" id="121039"/>
    <lineage>
        <taxon>Bacteria</taxon>
        <taxon>Bacillati</taxon>
        <taxon>Actinomycetota</taxon>
        <taxon>Acidimicrobiia</taxon>
        <taxon>Acidimicrobiales</taxon>
        <taxon>Acidimicrobiaceae</taxon>
        <taxon>Ferrimicrobium</taxon>
    </lineage>
</organism>
<feature type="transmembrane region" description="Helical" evidence="9">
    <location>
        <begin position="57"/>
        <end position="82"/>
    </location>
</feature>
<protein>
    <submittedName>
        <fullName evidence="10">Branched-chain amino acid ABC transporter permease</fullName>
    </submittedName>
</protein>
<keyword evidence="4 9" id="KW-0812">Transmembrane</keyword>
<dbReference type="Proteomes" id="UP001560267">
    <property type="component" value="Unassembled WGS sequence"/>
</dbReference>
<evidence type="ECO:0000256" key="7">
    <source>
        <dbReference type="ARBA" id="ARBA00023136"/>
    </source>
</evidence>
<keyword evidence="3" id="KW-1003">Cell membrane</keyword>
<keyword evidence="2" id="KW-0813">Transport</keyword>
<feature type="transmembrane region" description="Helical" evidence="9">
    <location>
        <begin position="186"/>
        <end position="207"/>
    </location>
</feature>
<comment type="caution">
    <text evidence="10">The sequence shown here is derived from an EMBL/GenBank/DDBJ whole genome shotgun (WGS) entry which is preliminary data.</text>
</comment>
<evidence type="ECO:0000313" key="11">
    <source>
        <dbReference type="Proteomes" id="UP001560267"/>
    </source>
</evidence>
<dbReference type="CDD" id="cd06582">
    <property type="entry name" value="TM_PBP1_LivH_like"/>
    <property type="match status" value="1"/>
</dbReference>